<evidence type="ECO:0000313" key="2">
    <source>
        <dbReference type="EMBL" id="GLI03590.1"/>
    </source>
</evidence>
<dbReference type="EMBL" id="BSDI01000090">
    <property type="protein sequence ID" value="GLI03590.1"/>
    <property type="molecule type" value="Genomic_DNA"/>
</dbReference>
<gene>
    <name evidence="2" type="ORF">Pa4123_88680</name>
</gene>
<sequence>MICCEYGYVSVTEASLDRYDEVGLFRVLASSVRVAIVDLLADQERLVRQLVVATGLAQPLVS</sequence>
<evidence type="ECO:0000313" key="3">
    <source>
        <dbReference type="Proteomes" id="UP001144280"/>
    </source>
</evidence>
<keyword evidence="3" id="KW-1185">Reference proteome</keyword>
<feature type="domain" description="HTH arsR-type" evidence="1">
    <location>
        <begin position="31"/>
        <end position="62"/>
    </location>
</feature>
<dbReference type="SUPFAM" id="SSF46785">
    <property type="entry name" value="Winged helix' DNA-binding domain"/>
    <property type="match status" value="1"/>
</dbReference>
<evidence type="ECO:0000259" key="1">
    <source>
        <dbReference type="Pfam" id="PF01022"/>
    </source>
</evidence>
<reference evidence="2" key="1">
    <citation type="submission" date="2022-12" db="EMBL/GenBank/DDBJ databases">
        <title>New Phytohabitans aurantiacus sp. RD004123 nov., an actinomycete isolated from soil.</title>
        <authorList>
            <person name="Triningsih D.W."/>
            <person name="Harunari E."/>
            <person name="Igarashi Y."/>
        </authorList>
    </citation>
    <scope>NUCLEOTIDE SEQUENCE</scope>
    <source>
        <strain evidence="2">RD004123</strain>
    </source>
</reference>
<dbReference type="Proteomes" id="UP001144280">
    <property type="component" value="Unassembled WGS sequence"/>
</dbReference>
<dbReference type="InterPro" id="IPR036388">
    <property type="entry name" value="WH-like_DNA-bd_sf"/>
</dbReference>
<accession>A0ABQ5RC68</accession>
<proteinExistence type="predicted"/>
<dbReference type="Gene3D" id="1.10.10.10">
    <property type="entry name" value="Winged helix-like DNA-binding domain superfamily/Winged helix DNA-binding domain"/>
    <property type="match status" value="1"/>
</dbReference>
<dbReference type="InterPro" id="IPR036390">
    <property type="entry name" value="WH_DNA-bd_sf"/>
</dbReference>
<organism evidence="2 3">
    <name type="scientific">Phytohabitans aurantiacus</name>
    <dbReference type="NCBI Taxonomy" id="3016789"/>
    <lineage>
        <taxon>Bacteria</taxon>
        <taxon>Bacillati</taxon>
        <taxon>Actinomycetota</taxon>
        <taxon>Actinomycetes</taxon>
        <taxon>Micromonosporales</taxon>
        <taxon>Micromonosporaceae</taxon>
    </lineage>
</organism>
<name>A0ABQ5RC68_9ACTN</name>
<dbReference type="InterPro" id="IPR001845">
    <property type="entry name" value="HTH_ArsR_DNA-bd_dom"/>
</dbReference>
<protein>
    <recommendedName>
        <fullName evidence="1">HTH arsR-type domain-containing protein</fullName>
    </recommendedName>
</protein>
<dbReference type="Pfam" id="PF01022">
    <property type="entry name" value="HTH_5"/>
    <property type="match status" value="1"/>
</dbReference>
<comment type="caution">
    <text evidence="2">The sequence shown here is derived from an EMBL/GenBank/DDBJ whole genome shotgun (WGS) entry which is preliminary data.</text>
</comment>